<protein>
    <submittedName>
        <fullName evidence="1">Uncharacterized protein</fullName>
    </submittedName>
</protein>
<comment type="caution">
    <text evidence="1">The sequence shown here is derived from an EMBL/GenBank/DDBJ whole genome shotgun (WGS) entry which is preliminary data.</text>
</comment>
<dbReference type="AlphaFoldDB" id="A0AAV5AJP9"/>
<gene>
    <name evidence="1" type="ORF">Clacol_007417</name>
</gene>
<dbReference type="Proteomes" id="UP001050691">
    <property type="component" value="Unassembled WGS sequence"/>
</dbReference>
<dbReference type="EMBL" id="BPWL01000008">
    <property type="protein sequence ID" value="GJJ13166.1"/>
    <property type="molecule type" value="Genomic_DNA"/>
</dbReference>
<evidence type="ECO:0000313" key="2">
    <source>
        <dbReference type="Proteomes" id="UP001050691"/>
    </source>
</evidence>
<organism evidence="1 2">
    <name type="scientific">Clathrus columnatus</name>
    <dbReference type="NCBI Taxonomy" id="1419009"/>
    <lineage>
        <taxon>Eukaryota</taxon>
        <taxon>Fungi</taxon>
        <taxon>Dikarya</taxon>
        <taxon>Basidiomycota</taxon>
        <taxon>Agaricomycotina</taxon>
        <taxon>Agaricomycetes</taxon>
        <taxon>Phallomycetidae</taxon>
        <taxon>Phallales</taxon>
        <taxon>Clathraceae</taxon>
        <taxon>Clathrus</taxon>
    </lineage>
</organism>
<sequence>MVALTRSQRQALESNDQAEVDQKFSLSTIVPAPPAPVFELPVHLPHDNLRAYVRSAQVSKAKFRRNHPPICRGVDRIAPDRYLLSVEPDSRLRLKEVWVSRPPNMADRVKAFIRTIPSSPIHDADSRGTYIRTANLNIPAPGFLTFIDPPTQVDDAMSLAKTTMRVLETAERVVNLVWPEESRGVTSTFATDCCAVSEADANICVPLHYMKIRERDLVSVIEPKVKMVVIVLAPWAIAMADMHEMLTVGKFPPFENSDGTKHTFTRAQKIWAQQFTNSGNPDISRSDNLQLSYRQSTANMTPQDWLDTYLGENLVK</sequence>
<accession>A0AAV5AJP9</accession>
<evidence type="ECO:0000313" key="1">
    <source>
        <dbReference type="EMBL" id="GJJ13166.1"/>
    </source>
</evidence>
<name>A0AAV5AJP9_9AGAM</name>
<reference evidence="1" key="1">
    <citation type="submission" date="2021-10" db="EMBL/GenBank/DDBJ databases">
        <title>De novo Genome Assembly of Clathrus columnatus (Basidiomycota, Fungi) Using Illumina and Nanopore Sequence Data.</title>
        <authorList>
            <person name="Ogiso-Tanaka E."/>
            <person name="Itagaki H."/>
            <person name="Hosoya T."/>
            <person name="Hosaka K."/>
        </authorList>
    </citation>
    <scope>NUCLEOTIDE SEQUENCE</scope>
    <source>
        <strain evidence="1">MO-923</strain>
    </source>
</reference>
<keyword evidence="2" id="KW-1185">Reference proteome</keyword>
<proteinExistence type="predicted"/>